<dbReference type="RefSeq" id="WP_008048121.1">
    <property type="nucleotide sequence ID" value="NZ_CH724155.1"/>
</dbReference>
<dbReference type="GO" id="GO:0016747">
    <property type="term" value="F:acyltransferase activity, transferring groups other than amino-acyl groups"/>
    <property type="evidence" value="ECO:0007669"/>
    <property type="project" value="InterPro"/>
</dbReference>
<dbReference type="PANTHER" id="PTHR10545:SF29">
    <property type="entry name" value="GH14572P-RELATED"/>
    <property type="match status" value="1"/>
</dbReference>
<dbReference type="CDD" id="cd04301">
    <property type="entry name" value="NAT_SF"/>
    <property type="match status" value="1"/>
</dbReference>
<dbReference type="Gene3D" id="3.40.630.30">
    <property type="match status" value="1"/>
</dbReference>
<comment type="caution">
    <text evidence="4">The sequence shown here is derived from an EMBL/GenBank/DDBJ whole genome shotgun (WGS) entry which is preliminary data.</text>
</comment>
<dbReference type="InterPro" id="IPR051016">
    <property type="entry name" value="Diverse_Substrate_AcTransf"/>
</dbReference>
<dbReference type="InterPro" id="IPR016181">
    <property type="entry name" value="Acyl_CoA_acyltransferase"/>
</dbReference>
<evidence type="ECO:0000259" key="3">
    <source>
        <dbReference type="PROSITE" id="PS51186"/>
    </source>
</evidence>
<dbReference type="EMBL" id="AAOE01000031">
    <property type="protein sequence ID" value="EAR07809.1"/>
    <property type="molecule type" value="Genomic_DNA"/>
</dbReference>
<dbReference type="OrthoDB" id="9805924at2"/>
<proteinExistence type="predicted"/>
<dbReference type="SUPFAM" id="SSF55729">
    <property type="entry name" value="Acyl-CoA N-acyltransferases (Nat)"/>
    <property type="match status" value="1"/>
</dbReference>
<sequence length="159" mass="18251">MDIKHLSRDHCLDLVDIFRELEVYYFGEQAATKEELKNYLQQQVFSEHSGVKIVAVYEETTIIGFATYAIMYPAPKQSGQLYMKELFVSSSARGQGVGLTLIKYLAKLAVDHHCWRMDWTAERTNPTAGEYYRSIGARLVTDKEYYRFEGDALVRMAGS</sequence>
<feature type="domain" description="N-acetyltransferase" evidence="3">
    <location>
        <begin position="1"/>
        <end position="159"/>
    </location>
</feature>
<dbReference type="InterPro" id="IPR000182">
    <property type="entry name" value="GNAT_dom"/>
</dbReference>
<dbReference type="STRING" id="314283.MED297_05174"/>
<keyword evidence="5" id="KW-1185">Reference proteome</keyword>
<name>A4BJ56_9GAMM</name>
<accession>A4BJ56</accession>
<keyword evidence="2" id="KW-0012">Acyltransferase</keyword>
<dbReference type="Proteomes" id="UP000005953">
    <property type="component" value="Unassembled WGS sequence"/>
</dbReference>
<dbReference type="PANTHER" id="PTHR10545">
    <property type="entry name" value="DIAMINE N-ACETYLTRANSFERASE"/>
    <property type="match status" value="1"/>
</dbReference>
<dbReference type="PROSITE" id="PS51186">
    <property type="entry name" value="GNAT"/>
    <property type="match status" value="1"/>
</dbReference>
<dbReference type="HOGENOM" id="CLU_013985_41_4_6"/>
<reference evidence="4 5" key="1">
    <citation type="submission" date="2006-02" db="EMBL/GenBank/DDBJ databases">
        <authorList>
            <person name="Pinhassi J."/>
            <person name="Pedros-Alio C."/>
            <person name="Ferriera S."/>
            <person name="Johnson J."/>
            <person name="Kravitz S."/>
            <person name="Halpern A."/>
            <person name="Remington K."/>
            <person name="Beeson K."/>
            <person name="Tran B."/>
            <person name="Rogers Y.-H."/>
            <person name="Friedman R."/>
            <person name="Venter J.C."/>
        </authorList>
    </citation>
    <scope>NUCLEOTIDE SEQUENCE [LARGE SCALE GENOMIC DNA]</scope>
    <source>
        <strain evidence="4 5">MED297</strain>
    </source>
</reference>
<protein>
    <submittedName>
        <fullName evidence="4">Probable acetyltransferase</fullName>
    </submittedName>
</protein>
<dbReference type="AlphaFoldDB" id="A4BJ56"/>
<evidence type="ECO:0000256" key="1">
    <source>
        <dbReference type="ARBA" id="ARBA00022679"/>
    </source>
</evidence>
<evidence type="ECO:0000313" key="5">
    <source>
        <dbReference type="Proteomes" id="UP000005953"/>
    </source>
</evidence>
<organism evidence="4 5">
    <name type="scientific">Reinekea blandensis MED297</name>
    <dbReference type="NCBI Taxonomy" id="314283"/>
    <lineage>
        <taxon>Bacteria</taxon>
        <taxon>Pseudomonadati</taxon>
        <taxon>Pseudomonadota</taxon>
        <taxon>Gammaproteobacteria</taxon>
        <taxon>Oceanospirillales</taxon>
        <taxon>Saccharospirillaceae</taxon>
        <taxon>Reinekea</taxon>
    </lineage>
</organism>
<gene>
    <name evidence="4" type="ORF">MED297_05174</name>
</gene>
<evidence type="ECO:0000256" key="2">
    <source>
        <dbReference type="ARBA" id="ARBA00023315"/>
    </source>
</evidence>
<evidence type="ECO:0000313" key="4">
    <source>
        <dbReference type="EMBL" id="EAR07809.1"/>
    </source>
</evidence>
<keyword evidence="1 4" id="KW-0808">Transferase</keyword>
<dbReference type="Pfam" id="PF00583">
    <property type="entry name" value="Acetyltransf_1"/>
    <property type="match status" value="1"/>
</dbReference>